<reference evidence="1 2" key="1">
    <citation type="submission" date="2020-11" db="EMBL/GenBank/DDBJ databases">
        <authorList>
            <person name="Wallbank WR R."/>
            <person name="Pardo Diaz C."/>
            <person name="Kozak K."/>
            <person name="Martin S."/>
            <person name="Jiggins C."/>
            <person name="Moest M."/>
            <person name="Warren A I."/>
            <person name="Generalovic N T."/>
            <person name="Byers J.R.P. K."/>
            <person name="Montejo-Kovacevich G."/>
            <person name="Yen C E."/>
        </authorList>
    </citation>
    <scope>NUCLEOTIDE SEQUENCE [LARGE SCALE GENOMIC DNA]</scope>
</reference>
<sequence>MVVLSGKGEPHFNNLPDQFRFLTEPEYLDSAWASEVSFAICEECEKMPAIPQGAFATYKVRAQKEKDLTVSTIKITDKPEPKIDNKKLLEYTPVKYNSKLMKSIWGLYNRYSPHNMKGNDDDGCYEEVKLQQPVAVAAFAIAENLAMAFSSGNEWTFPGKPEC</sequence>
<keyword evidence="2" id="KW-1185">Reference proteome</keyword>
<evidence type="ECO:0000313" key="1">
    <source>
        <dbReference type="EMBL" id="CAD7089138.1"/>
    </source>
</evidence>
<name>A0A7R8YX73_HERIL</name>
<dbReference type="OrthoDB" id="6479173at2759"/>
<organism evidence="1 2">
    <name type="scientific">Hermetia illucens</name>
    <name type="common">Black soldier fly</name>
    <dbReference type="NCBI Taxonomy" id="343691"/>
    <lineage>
        <taxon>Eukaryota</taxon>
        <taxon>Metazoa</taxon>
        <taxon>Ecdysozoa</taxon>
        <taxon>Arthropoda</taxon>
        <taxon>Hexapoda</taxon>
        <taxon>Insecta</taxon>
        <taxon>Pterygota</taxon>
        <taxon>Neoptera</taxon>
        <taxon>Endopterygota</taxon>
        <taxon>Diptera</taxon>
        <taxon>Brachycera</taxon>
        <taxon>Stratiomyomorpha</taxon>
        <taxon>Stratiomyidae</taxon>
        <taxon>Hermetiinae</taxon>
        <taxon>Hermetia</taxon>
    </lineage>
</organism>
<gene>
    <name evidence="1" type="ORF">HERILL_LOCUS11712</name>
</gene>
<protein>
    <submittedName>
        <fullName evidence="1">Uncharacterized protein</fullName>
    </submittedName>
</protein>
<dbReference type="AlphaFoldDB" id="A0A7R8YX73"/>
<dbReference type="Proteomes" id="UP000594454">
    <property type="component" value="Chromosome 4"/>
</dbReference>
<dbReference type="EMBL" id="LR899012">
    <property type="protein sequence ID" value="CAD7089138.1"/>
    <property type="molecule type" value="Genomic_DNA"/>
</dbReference>
<proteinExistence type="predicted"/>
<evidence type="ECO:0000313" key="2">
    <source>
        <dbReference type="Proteomes" id="UP000594454"/>
    </source>
</evidence>
<dbReference type="InParanoid" id="A0A7R8YX73"/>
<dbReference type="OMA" id="PHNIKSN"/>
<accession>A0A7R8YX73</accession>